<dbReference type="AlphaFoldDB" id="A0A6H5GMV3"/>
<evidence type="ECO:0000313" key="2">
    <source>
        <dbReference type="Proteomes" id="UP000479000"/>
    </source>
</evidence>
<proteinExistence type="predicted"/>
<sequence length="146" mass="16227">MLIESPGLSEPLQIARAIERTAGAATNRSTGASAPPGQNEKETSVFLQPFEDFCHVVIVENTLVQVWAMTTFVRLNVVSVQRHFPNSCQRSVLHAVFPFVRLSWSSLSWSSASSRIHKNGTKNPEEFWSCGTSSCTANDFRTQNIR</sequence>
<accession>A0A6H5GMV3</accession>
<evidence type="ECO:0000313" key="1">
    <source>
        <dbReference type="EMBL" id="CAB0005136.1"/>
    </source>
</evidence>
<gene>
    <name evidence="1" type="ORF">NTEN_LOCUS10613</name>
</gene>
<keyword evidence="2" id="KW-1185">Reference proteome</keyword>
<protein>
    <submittedName>
        <fullName evidence="1">Uncharacterized protein</fullName>
    </submittedName>
</protein>
<dbReference type="EMBL" id="CADCXU010015940">
    <property type="protein sequence ID" value="CAB0005136.1"/>
    <property type="molecule type" value="Genomic_DNA"/>
</dbReference>
<feature type="non-terminal residue" evidence="1">
    <location>
        <position position="146"/>
    </location>
</feature>
<reference evidence="1 2" key="1">
    <citation type="submission" date="2020-02" db="EMBL/GenBank/DDBJ databases">
        <authorList>
            <person name="Ferguson B K."/>
        </authorList>
    </citation>
    <scope>NUCLEOTIDE SEQUENCE [LARGE SCALE GENOMIC DNA]</scope>
</reference>
<organism evidence="1 2">
    <name type="scientific">Nesidiocoris tenuis</name>
    <dbReference type="NCBI Taxonomy" id="355587"/>
    <lineage>
        <taxon>Eukaryota</taxon>
        <taxon>Metazoa</taxon>
        <taxon>Ecdysozoa</taxon>
        <taxon>Arthropoda</taxon>
        <taxon>Hexapoda</taxon>
        <taxon>Insecta</taxon>
        <taxon>Pterygota</taxon>
        <taxon>Neoptera</taxon>
        <taxon>Paraneoptera</taxon>
        <taxon>Hemiptera</taxon>
        <taxon>Heteroptera</taxon>
        <taxon>Panheteroptera</taxon>
        <taxon>Cimicomorpha</taxon>
        <taxon>Miridae</taxon>
        <taxon>Dicyphina</taxon>
        <taxon>Nesidiocoris</taxon>
    </lineage>
</organism>
<name>A0A6H5GMV3_9HEMI</name>
<dbReference type="Proteomes" id="UP000479000">
    <property type="component" value="Unassembled WGS sequence"/>
</dbReference>